<dbReference type="AlphaFoldDB" id="X1P421"/>
<evidence type="ECO:0000256" key="1">
    <source>
        <dbReference type="SAM" id="Coils"/>
    </source>
</evidence>
<gene>
    <name evidence="2" type="ORF">S06H3_45502</name>
</gene>
<dbReference type="EMBL" id="BARV01028421">
    <property type="protein sequence ID" value="GAI33795.1"/>
    <property type="molecule type" value="Genomic_DNA"/>
</dbReference>
<comment type="caution">
    <text evidence="2">The sequence shown here is derived from an EMBL/GenBank/DDBJ whole genome shotgun (WGS) entry which is preliminary data.</text>
</comment>
<sequence>MDDRLRQQLEQLLQESEAEEQAVALMRQALEVDI</sequence>
<accession>X1P421</accession>
<feature type="non-terminal residue" evidence="2">
    <location>
        <position position="34"/>
    </location>
</feature>
<evidence type="ECO:0000313" key="2">
    <source>
        <dbReference type="EMBL" id="GAI33795.1"/>
    </source>
</evidence>
<organism evidence="2">
    <name type="scientific">marine sediment metagenome</name>
    <dbReference type="NCBI Taxonomy" id="412755"/>
    <lineage>
        <taxon>unclassified sequences</taxon>
        <taxon>metagenomes</taxon>
        <taxon>ecological metagenomes</taxon>
    </lineage>
</organism>
<keyword evidence="1" id="KW-0175">Coiled coil</keyword>
<feature type="coiled-coil region" evidence="1">
    <location>
        <begin position="2"/>
        <end position="29"/>
    </location>
</feature>
<name>X1P421_9ZZZZ</name>
<proteinExistence type="predicted"/>
<reference evidence="2" key="1">
    <citation type="journal article" date="2014" name="Front. Microbiol.">
        <title>High frequency of phylogenetically diverse reductive dehalogenase-homologous genes in deep subseafloor sedimentary metagenomes.</title>
        <authorList>
            <person name="Kawai M."/>
            <person name="Futagami T."/>
            <person name="Toyoda A."/>
            <person name="Takaki Y."/>
            <person name="Nishi S."/>
            <person name="Hori S."/>
            <person name="Arai W."/>
            <person name="Tsubouchi T."/>
            <person name="Morono Y."/>
            <person name="Uchiyama I."/>
            <person name="Ito T."/>
            <person name="Fujiyama A."/>
            <person name="Inagaki F."/>
            <person name="Takami H."/>
        </authorList>
    </citation>
    <scope>NUCLEOTIDE SEQUENCE</scope>
    <source>
        <strain evidence="2">Expedition CK06-06</strain>
    </source>
</reference>
<protein>
    <submittedName>
        <fullName evidence="2">Uncharacterized protein</fullName>
    </submittedName>
</protein>